<dbReference type="AlphaFoldDB" id="A0A9P1DB01"/>
<name>A0A9P1DB01_9DINO</name>
<organism evidence="2">
    <name type="scientific">Cladocopium goreaui</name>
    <dbReference type="NCBI Taxonomy" id="2562237"/>
    <lineage>
        <taxon>Eukaryota</taxon>
        <taxon>Sar</taxon>
        <taxon>Alveolata</taxon>
        <taxon>Dinophyceae</taxon>
        <taxon>Suessiales</taxon>
        <taxon>Symbiodiniaceae</taxon>
        <taxon>Cladocopium</taxon>
    </lineage>
</organism>
<dbReference type="EMBL" id="CAMXCT010003756">
    <property type="protein sequence ID" value="CAI4006044.1"/>
    <property type="molecule type" value="Genomic_DNA"/>
</dbReference>
<feature type="non-terminal residue" evidence="2">
    <location>
        <position position="1"/>
    </location>
</feature>
<dbReference type="Proteomes" id="UP001152797">
    <property type="component" value="Unassembled WGS sequence"/>
</dbReference>
<gene>
    <name evidence="2" type="ORF">C1SCF055_LOCUS31723</name>
</gene>
<dbReference type="EMBL" id="CAMXCT030003756">
    <property type="protein sequence ID" value="CAL4793356.1"/>
    <property type="molecule type" value="Genomic_DNA"/>
</dbReference>
<proteinExistence type="predicted"/>
<sequence length="101" mass="10738">DMECSSSESFWKAFCERGLIRATCADIARKADPSAWEKIDKPFFLKEMPKESDPVESAKPRAAAAIEEADRAPAVFETPEKAAAPVPNGGGGALGALGEIK</sequence>
<feature type="compositionally biased region" description="Basic and acidic residues" evidence="1">
    <location>
        <begin position="47"/>
        <end position="59"/>
    </location>
</feature>
<protein>
    <submittedName>
        <fullName evidence="2">Uncharacterized protein</fullName>
    </submittedName>
</protein>
<evidence type="ECO:0000313" key="2">
    <source>
        <dbReference type="EMBL" id="CAI4006044.1"/>
    </source>
</evidence>
<comment type="caution">
    <text evidence="2">The sequence shown here is derived from an EMBL/GenBank/DDBJ whole genome shotgun (WGS) entry which is preliminary data.</text>
</comment>
<feature type="region of interest" description="Disordered" evidence="1">
    <location>
        <begin position="47"/>
        <end position="101"/>
    </location>
</feature>
<reference evidence="3" key="2">
    <citation type="submission" date="2024-04" db="EMBL/GenBank/DDBJ databases">
        <authorList>
            <person name="Chen Y."/>
            <person name="Shah S."/>
            <person name="Dougan E. K."/>
            <person name="Thang M."/>
            <person name="Chan C."/>
        </authorList>
    </citation>
    <scope>NUCLEOTIDE SEQUENCE [LARGE SCALE GENOMIC DNA]</scope>
</reference>
<evidence type="ECO:0000256" key="1">
    <source>
        <dbReference type="SAM" id="MobiDB-lite"/>
    </source>
</evidence>
<dbReference type="EMBL" id="CAMXCT020003756">
    <property type="protein sequence ID" value="CAL1159419.1"/>
    <property type="molecule type" value="Genomic_DNA"/>
</dbReference>
<keyword evidence="4" id="KW-1185">Reference proteome</keyword>
<evidence type="ECO:0000313" key="3">
    <source>
        <dbReference type="EMBL" id="CAL1159419.1"/>
    </source>
</evidence>
<evidence type="ECO:0000313" key="4">
    <source>
        <dbReference type="Proteomes" id="UP001152797"/>
    </source>
</evidence>
<reference evidence="2" key="1">
    <citation type="submission" date="2022-10" db="EMBL/GenBank/DDBJ databases">
        <authorList>
            <person name="Chen Y."/>
            <person name="Dougan E. K."/>
            <person name="Chan C."/>
            <person name="Rhodes N."/>
            <person name="Thang M."/>
        </authorList>
    </citation>
    <scope>NUCLEOTIDE SEQUENCE</scope>
</reference>
<accession>A0A9P1DB01</accession>